<organism evidence="1 2">
    <name type="scientific">Arachis hypogaea</name>
    <name type="common">Peanut</name>
    <dbReference type="NCBI Taxonomy" id="3818"/>
    <lineage>
        <taxon>Eukaryota</taxon>
        <taxon>Viridiplantae</taxon>
        <taxon>Streptophyta</taxon>
        <taxon>Embryophyta</taxon>
        <taxon>Tracheophyta</taxon>
        <taxon>Spermatophyta</taxon>
        <taxon>Magnoliopsida</taxon>
        <taxon>eudicotyledons</taxon>
        <taxon>Gunneridae</taxon>
        <taxon>Pentapetalae</taxon>
        <taxon>rosids</taxon>
        <taxon>fabids</taxon>
        <taxon>Fabales</taxon>
        <taxon>Fabaceae</taxon>
        <taxon>Papilionoideae</taxon>
        <taxon>50 kb inversion clade</taxon>
        <taxon>dalbergioids sensu lato</taxon>
        <taxon>Dalbergieae</taxon>
        <taxon>Pterocarpus clade</taxon>
        <taxon>Arachis</taxon>
    </lineage>
</organism>
<dbReference type="Proteomes" id="UP000289738">
    <property type="component" value="Chromosome B01"/>
</dbReference>
<dbReference type="AlphaFoldDB" id="A0A445AWC2"/>
<protein>
    <recommendedName>
        <fullName evidence="3">RNase H type-1 domain-containing protein</fullName>
    </recommendedName>
</protein>
<reference evidence="1 2" key="1">
    <citation type="submission" date="2019-01" db="EMBL/GenBank/DDBJ databases">
        <title>Sequencing of cultivated peanut Arachis hypogaea provides insights into genome evolution and oil improvement.</title>
        <authorList>
            <person name="Chen X."/>
        </authorList>
    </citation>
    <scope>NUCLEOTIDE SEQUENCE [LARGE SCALE GENOMIC DNA]</scope>
    <source>
        <strain evidence="2">cv. Fuhuasheng</strain>
        <tissue evidence="1">Leaves</tissue>
    </source>
</reference>
<sequence>MHVELWGIVRSLQIVVVNNITSLVVESDSIPTLNFTKKGHHSSHPCAPFLKTLLSLPAVCHISLGPTISEKQTLLSTTLPRRAMIFPLAFISLKLLPWIQL</sequence>
<gene>
    <name evidence="1" type="ORF">Ahy_B01g055481</name>
</gene>
<evidence type="ECO:0000313" key="2">
    <source>
        <dbReference type="Proteomes" id="UP000289738"/>
    </source>
</evidence>
<evidence type="ECO:0000313" key="1">
    <source>
        <dbReference type="EMBL" id="RYR30720.1"/>
    </source>
</evidence>
<name>A0A445AWC2_ARAHY</name>
<dbReference type="EMBL" id="SDMP01000011">
    <property type="protein sequence ID" value="RYR30720.1"/>
    <property type="molecule type" value="Genomic_DNA"/>
</dbReference>
<accession>A0A445AWC2</accession>
<comment type="caution">
    <text evidence="1">The sequence shown here is derived from an EMBL/GenBank/DDBJ whole genome shotgun (WGS) entry which is preliminary data.</text>
</comment>
<proteinExistence type="predicted"/>
<evidence type="ECO:0008006" key="3">
    <source>
        <dbReference type="Google" id="ProtNLM"/>
    </source>
</evidence>
<keyword evidence="2" id="KW-1185">Reference proteome</keyword>